<proteinExistence type="predicted"/>
<dbReference type="Pfam" id="PF11794">
    <property type="entry name" value="HpaB_N"/>
    <property type="match status" value="1"/>
</dbReference>
<comment type="caution">
    <text evidence="2">The sequence shown here is derived from an EMBL/GenBank/DDBJ whole genome shotgun (WGS) entry which is preliminary data.</text>
</comment>
<accession>A0ABS8N3P0</accession>
<dbReference type="SUPFAM" id="SSF56645">
    <property type="entry name" value="Acyl-CoA dehydrogenase NM domain-like"/>
    <property type="match status" value="1"/>
</dbReference>
<name>A0ABS8N3P0_9CLOT</name>
<dbReference type="PANTHER" id="PTHR36117">
    <property type="entry name" value="4-HYDROXYPHENYLACETATE 3-MONOOXYGENASE-RELATED"/>
    <property type="match status" value="1"/>
</dbReference>
<dbReference type="RefSeq" id="WP_326839066.1">
    <property type="nucleotide sequence ID" value="NZ_JAJJPB010000005.1"/>
</dbReference>
<gene>
    <name evidence="2" type="ORF">LN736_06005</name>
</gene>
<dbReference type="Gene3D" id="1.10.3140.10">
    <property type="entry name" value="4-hydroxybutyryl-coa dehydratase, domain 1"/>
    <property type="match status" value="1"/>
</dbReference>
<dbReference type="Proteomes" id="UP001165422">
    <property type="component" value="Unassembled WGS sequence"/>
</dbReference>
<feature type="non-terminal residue" evidence="2">
    <location>
        <position position="188"/>
    </location>
</feature>
<keyword evidence="3" id="KW-1185">Reference proteome</keyword>
<organism evidence="2 3">
    <name type="scientific">Clostridium aromativorans</name>
    <dbReference type="NCBI Taxonomy" id="2836848"/>
    <lineage>
        <taxon>Bacteria</taxon>
        <taxon>Bacillati</taxon>
        <taxon>Bacillota</taxon>
        <taxon>Clostridia</taxon>
        <taxon>Eubacteriales</taxon>
        <taxon>Clostridiaceae</taxon>
        <taxon>Clostridium</taxon>
    </lineage>
</organism>
<evidence type="ECO:0000313" key="3">
    <source>
        <dbReference type="Proteomes" id="UP001165422"/>
    </source>
</evidence>
<sequence>MTLMTGKQYLESISKLNLNIYMLGKKVDNPVNNSILKPSLNSVKMTYDLAQIPEYENLMTATSNLTGEKINRFTHLHQSTEDLVKKVKMQRLLGQKTASCFQRCVGMDAINAVYSTAYEVDKEYNTNYLDNITGFIKYVQKNDLTVDGAMTDPKGDRSLSPSKQADPDLFLRVVERRPDGIVVRGAKA</sequence>
<reference evidence="2" key="1">
    <citation type="submission" date="2021-11" db="EMBL/GenBank/DDBJ databases">
        <authorList>
            <person name="Qingchun L."/>
            <person name="Dong Z."/>
            <person name="Zongwei Q."/>
            <person name="Jia Z."/>
            <person name="Duotao L."/>
        </authorList>
    </citation>
    <scope>NUCLEOTIDE SEQUENCE</scope>
    <source>
        <strain evidence="2">WLY-B-L2</strain>
    </source>
</reference>
<dbReference type="EMBL" id="JAJJPB010000005">
    <property type="protein sequence ID" value="MCC9294414.1"/>
    <property type="molecule type" value="Genomic_DNA"/>
</dbReference>
<protein>
    <submittedName>
        <fullName evidence="2">4-hydroxybutyryl-CoA dehydratase</fullName>
    </submittedName>
</protein>
<feature type="domain" description="HpaB/PvcC/4-BUDH N-terminal" evidence="1">
    <location>
        <begin position="5"/>
        <end position="188"/>
    </location>
</feature>
<evidence type="ECO:0000259" key="1">
    <source>
        <dbReference type="Pfam" id="PF11794"/>
    </source>
</evidence>
<evidence type="ECO:0000313" key="2">
    <source>
        <dbReference type="EMBL" id="MCC9294414.1"/>
    </source>
</evidence>
<dbReference type="InterPro" id="IPR004925">
    <property type="entry name" value="HpaB/PvcC/4-BUDH"/>
</dbReference>
<dbReference type="PANTHER" id="PTHR36117:SF3">
    <property type="entry name" value="4-HYDROXYPHENYLACETATE 3-MONOOXYGENASE-RELATED"/>
    <property type="match status" value="1"/>
</dbReference>
<dbReference type="Gene3D" id="2.40.110.10">
    <property type="entry name" value="Butyryl-CoA Dehydrogenase, subunit A, domain 2"/>
    <property type="match status" value="1"/>
</dbReference>
<dbReference type="InterPro" id="IPR046373">
    <property type="entry name" value="Acyl-CoA_Oxase/DH_mid-dom_sf"/>
</dbReference>
<dbReference type="InterPro" id="IPR009100">
    <property type="entry name" value="AcylCoA_DH/oxidase_NM_dom_sf"/>
</dbReference>
<dbReference type="InterPro" id="IPR024674">
    <property type="entry name" value="HpaB/PvcC/4-BUDH_N"/>
</dbReference>